<protein>
    <recommendedName>
        <fullName evidence="4">Defective in cullin neddylation protein</fullName>
    </recommendedName>
</protein>
<keyword evidence="7" id="KW-1185">Reference proteome</keyword>
<dbReference type="OrthoDB" id="286637at2759"/>
<dbReference type="GO" id="GO:0000151">
    <property type="term" value="C:ubiquitin ligase complex"/>
    <property type="evidence" value="ECO:0007669"/>
    <property type="project" value="TreeGrafter"/>
</dbReference>
<dbReference type="GO" id="GO:0031624">
    <property type="term" value="F:ubiquitin conjugating enzyme binding"/>
    <property type="evidence" value="ECO:0007669"/>
    <property type="project" value="TreeGrafter"/>
</dbReference>
<dbReference type="GO" id="GO:0005634">
    <property type="term" value="C:nucleus"/>
    <property type="evidence" value="ECO:0007669"/>
    <property type="project" value="UniProtKB-SubCell"/>
</dbReference>
<evidence type="ECO:0000256" key="4">
    <source>
        <dbReference type="RuleBase" id="RU410713"/>
    </source>
</evidence>
<dbReference type="GO" id="GO:0045116">
    <property type="term" value="P:protein neddylation"/>
    <property type="evidence" value="ECO:0007669"/>
    <property type="project" value="TreeGrafter"/>
</dbReference>
<dbReference type="GO" id="GO:0032182">
    <property type="term" value="F:ubiquitin-like protein binding"/>
    <property type="evidence" value="ECO:0007669"/>
    <property type="project" value="TreeGrafter"/>
</dbReference>
<dbReference type="PANTHER" id="PTHR12281">
    <property type="entry name" value="RP42 RELATED"/>
    <property type="match status" value="1"/>
</dbReference>
<dbReference type="Gene3D" id="1.10.238.200">
    <property type="entry name" value="Cullin, PONY binding domain"/>
    <property type="match status" value="1"/>
</dbReference>
<dbReference type="CDD" id="cd14350">
    <property type="entry name" value="UBA_DCNL"/>
    <property type="match status" value="1"/>
</dbReference>
<dbReference type="InterPro" id="IPR009060">
    <property type="entry name" value="UBA-like_sf"/>
</dbReference>
<dbReference type="Gene3D" id="1.10.8.10">
    <property type="entry name" value="DNA helicase RuvA subunit, C-terminal domain"/>
    <property type="match status" value="1"/>
</dbReference>
<dbReference type="SUPFAM" id="SSF46934">
    <property type="entry name" value="UBA-like"/>
    <property type="match status" value="1"/>
</dbReference>
<dbReference type="Proteomes" id="UP000008743">
    <property type="component" value="Unassembled WGS sequence"/>
</dbReference>
<gene>
    <name evidence="6" type="ORF">CAOG_001326</name>
</gene>
<dbReference type="InterPro" id="IPR014764">
    <property type="entry name" value="DCN-prot"/>
</dbReference>
<keyword evidence="3" id="KW-0539">Nucleus</keyword>
<dbReference type="FunCoup" id="A0A0D2U416">
    <property type="interactions" value="144"/>
</dbReference>
<evidence type="ECO:0000313" key="7">
    <source>
        <dbReference type="Proteomes" id="UP000008743"/>
    </source>
</evidence>
<dbReference type="InParanoid" id="A0A0D2U416"/>
<dbReference type="InterPro" id="IPR042460">
    <property type="entry name" value="DCN1-like_PONY"/>
</dbReference>
<dbReference type="PhylomeDB" id="A0A0D2U416"/>
<dbReference type="EMBL" id="KE346361">
    <property type="protein sequence ID" value="KJE89926.1"/>
    <property type="molecule type" value="Genomic_DNA"/>
</dbReference>
<sequence>MFTSKLKTAQKDAVGRFMSLALVSEAIAIQFLERASWKLEPALDAFYNSPEARKQKAPRVDDKKLAAFFEKYKDDPTEDVIGPAGMEKFCEDLEIDPSNILMLIIAWKLNAATMGYFTRAEFTTGLTNIGVDTPEKLKEQFPALRAVLDNEFSFRDLYIYTFNFGRDPTQKGLALDSAIALWQLVLEGRFKFLSLWCTFLKENHSRTISKDTWNLLLDFASTINDTMSNYDSEGAWPVLIDEFVEYAQTELKQSAV</sequence>
<feature type="domain" description="DCUN1" evidence="5">
    <location>
        <begin position="60"/>
        <end position="248"/>
    </location>
</feature>
<evidence type="ECO:0000256" key="3">
    <source>
        <dbReference type="ARBA" id="ARBA00023242"/>
    </source>
</evidence>
<keyword evidence="2" id="KW-0833">Ubl conjugation pathway</keyword>
<dbReference type="OMA" id="LWCKFLQ"/>
<dbReference type="InterPro" id="IPR005176">
    <property type="entry name" value="PONY_dom"/>
</dbReference>
<dbReference type="Pfam" id="PF14555">
    <property type="entry name" value="UBA_4"/>
    <property type="match status" value="1"/>
</dbReference>
<proteinExistence type="predicted"/>
<comment type="function">
    <text evidence="4">Neddylation of cullins play an essential role in the regulation of SCF-type complexes activity.</text>
</comment>
<name>A0A0D2U416_CAPO3</name>
<evidence type="ECO:0000259" key="5">
    <source>
        <dbReference type="PROSITE" id="PS51229"/>
    </source>
</evidence>
<dbReference type="PROSITE" id="PS51229">
    <property type="entry name" value="DCUN1"/>
    <property type="match status" value="1"/>
</dbReference>
<dbReference type="eggNOG" id="KOG3077">
    <property type="taxonomic scope" value="Eukaryota"/>
</dbReference>
<comment type="subcellular location">
    <subcellularLocation>
        <location evidence="1">Nucleus</location>
    </subcellularLocation>
</comment>
<dbReference type="AlphaFoldDB" id="A0A0D2U416"/>
<organism evidence="6 7">
    <name type="scientific">Capsaspora owczarzaki (strain ATCC 30864)</name>
    <dbReference type="NCBI Taxonomy" id="595528"/>
    <lineage>
        <taxon>Eukaryota</taxon>
        <taxon>Filasterea</taxon>
        <taxon>Capsaspora</taxon>
    </lineage>
</organism>
<dbReference type="GO" id="GO:2000436">
    <property type="term" value="P:positive regulation of protein neddylation"/>
    <property type="evidence" value="ECO:0007669"/>
    <property type="project" value="UniProtKB-ARBA"/>
</dbReference>
<dbReference type="FunFam" id="1.10.238.10:FF:000030">
    <property type="entry name" value="DCN1-like protein"/>
    <property type="match status" value="1"/>
</dbReference>
<dbReference type="STRING" id="595528.A0A0D2U416"/>
<dbReference type="FunFam" id="1.10.238.200:FF:000001">
    <property type="entry name" value="DCN1-like protein"/>
    <property type="match status" value="1"/>
</dbReference>
<dbReference type="GO" id="GO:0097602">
    <property type="term" value="F:cullin family protein binding"/>
    <property type="evidence" value="ECO:0007669"/>
    <property type="project" value="TreeGrafter"/>
</dbReference>
<dbReference type="Pfam" id="PF03556">
    <property type="entry name" value="Cullin_binding"/>
    <property type="match status" value="1"/>
</dbReference>
<dbReference type="RefSeq" id="XP_004349846.1">
    <property type="nucleotide sequence ID" value="XM_004349796.2"/>
</dbReference>
<evidence type="ECO:0000313" key="6">
    <source>
        <dbReference type="EMBL" id="KJE89926.1"/>
    </source>
</evidence>
<accession>A0A0D2U416</accession>
<dbReference type="Gene3D" id="1.10.238.10">
    <property type="entry name" value="EF-hand"/>
    <property type="match status" value="1"/>
</dbReference>
<evidence type="ECO:0000256" key="2">
    <source>
        <dbReference type="ARBA" id="ARBA00022786"/>
    </source>
</evidence>
<evidence type="ECO:0000256" key="1">
    <source>
        <dbReference type="ARBA" id="ARBA00004123"/>
    </source>
</evidence>
<reference evidence="7" key="1">
    <citation type="submission" date="2011-02" db="EMBL/GenBank/DDBJ databases">
        <title>The Genome Sequence of Capsaspora owczarzaki ATCC 30864.</title>
        <authorList>
            <person name="Russ C."/>
            <person name="Cuomo C."/>
            <person name="Burger G."/>
            <person name="Gray M.W."/>
            <person name="Holland P.W.H."/>
            <person name="King N."/>
            <person name="Lang F.B.F."/>
            <person name="Roger A.J."/>
            <person name="Ruiz-Trillo I."/>
            <person name="Young S.K."/>
            <person name="Zeng Q."/>
            <person name="Gargeya S."/>
            <person name="Alvarado L."/>
            <person name="Berlin A."/>
            <person name="Chapman S.B."/>
            <person name="Chen Z."/>
            <person name="Freedman E."/>
            <person name="Gellesch M."/>
            <person name="Goldberg J."/>
            <person name="Griggs A."/>
            <person name="Gujja S."/>
            <person name="Heilman E."/>
            <person name="Heiman D."/>
            <person name="Howarth C."/>
            <person name="Mehta T."/>
            <person name="Neiman D."/>
            <person name="Pearson M."/>
            <person name="Roberts A."/>
            <person name="Saif S."/>
            <person name="Shea T."/>
            <person name="Shenoy N."/>
            <person name="Sisk P."/>
            <person name="Stolte C."/>
            <person name="Sykes S."/>
            <person name="White J."/>
            <person name="Yandava C."/>
            <person name="Haas B."/>
            <person name="Nusbaum C."/>
            <person name="Birren B."/>
        </authorList>
    </citation>
    <scope>NUCLEOTIDE SEQUENCE</scope>
    <source>
        <strain evidence="7">ATCC 30864</strain>
    </source>
</reference>
<dbReference type="PANTHER" id="PTHR12281:SF31">
    <property type="entry name" value="DCN1-LIKE PROTEIN 3"/>
    <property type="match status" value="1"/>
</dbReference>